<evidence type="ECO:0000313" key="8">
    <source>
        <dbReference type="Proteomes" id="UP001189429"/>
    </source>
</evidence>
<evidence type="ECO:0000256" key="1">
    <source>
        <dbReference type="ARBA" id="ARBA00007623"/>
    </source>
</evidence>
<reference evidence="7" key="1">
    <citation type="submission" date="2023-10" db="EMBL/GenBank/DDBJ databases">
        <authorList>
            <person name="Chen Y."/>
            <person name="Shah S."/>
            <person name="Dougan E. K."/>
            <person name="Thang M."/>
            <person name="Chan C."/>
        </authorList>
    </citation>
    <scope>NUCLEOTIDE SEQUENCE [LARGE SCALE GENOMIC DNA]</scope>
</reference>
<dbReference type="PANTHER" id="PTHR10183:SF379">
    <property type="entry name" value="CALPAIN-5"/>
    <property type="match status" value="1"/>
</dbReference>
<proteinExistence type="inferred from homology"/>
<organism evidence="7 8">
    <name type="scientific">Prorocentrum cordatum</name>
    <dbReference type="NCBI Taxonomy" id="2364126"/>
    <lineage>
        <taxon>Eukaryota</taxon>
        <taxon>Sar</taxon>
        <taxon>Alveolata</taxon>
        <taxon>Dinophyceae</taxon>
        <taxon>Prorocentrales</taxon>
        <taxon>Prorocentraceae</taxon>
        <taxon>Prorocentrum</taxon>
    </lineage>
</organism>
<feature type="domain" description="Calpain catalytic" evidence="6">
    <location>
        <begin position="39"/>
        <end position="127"/>
    </location>
</feature>
<dbReference type="InterPro" id="IPR001300">
    <property type="entry name" value="Peptidase_C2_calpain_cat"/>
</dbReference>
<evidence type="ECO:0000259" key="6">
    <source>
        <dbReference type="PROSITE" id="PS50203"/>
    </source>
</evidence>
<gene>
    <name evidence="7" type="ORF">PCOR1329_LOCUS4040</name>
</gene>
<comment type="caution">
    <text evidence="7">The sequence shown here is derived from an EMBL/GenBank/DDBJ whole genome shotgun (WGS) entry which is preliminary data.</text>
</comment>
<dbReference type="Pfam" id="PF00648">
    <property type="entry name" value="Peptidase_C2"/>
    <property type="match status" value="1"/>
</dbReference>
<evidence type="ECO:0000256" key="5">
    <source>
        <dbReference type="PROSITE-ProRule" id="PRU00239"/>
    </source>
</evidence>
<accession>A0ABN9PLH3</accession>
<dbReference type="Gene3D" id="3.90.70.10">
    <property type="entry name" value="Cysteine proteinases"/>
    <property type="match status" value="1"/>
</dbReference>
<dbReference type="SUPFAM" id="SSF54001">
    <property type="entry name" value="Cysteine proteinases"/>
    <property type="match status" value="1"/>
</dbReference>
<evidence type="ECO:0000313" key="7">
    <source>
        <dbReference type="EMBL" id="CAK0793892.1"/>
    </source>
</evidence>
<sequence>MTRFCSPSFEADAFWATLCSSRDAGFLMTCEAKNEAAHLEPFHVYLLLSIFEVATRDGGQTRLVKIRNQQEKERTKWTGAWSGECPNWNPSLREQLEYPVGSEKMVFFMALGDFLRQFAHCTICRIRASDSWHQDRTAVDLPAGRPPRLGAQLSTRASVAECSLSLSQPEERARQGPLFPGLPKEEACIGVVLLKNGPEDSKETASSAASLRRWRQWRRCVACPPCRRTAGWP</sequence>
<protein>
    <recommendedName>
        <fullName evidence="6">Calpain catalytic domain-containing protein</fullName>
    </recommendedName>
</protein>
<dbReference type="EMBL" id="CAUYUJ010001047">
    <property type="protein sequence ID" value="CAK0793892.1"/>
    <property type="molecule type" value="Genomic_DNA"/>
</dbReference>
<dbReference type="InterPro" id="IPR022684">
    <property type="entry name" value="Calpain_cysteine_protease"/>
</dbReference>
<evidence type="ECO:0000256" key="4">
    <source>
        <dbReference type="ARBA" id="ARBA00022807"/>
    </source>
</evidence>
<dbReference type="PROSITE" id="PS50203">
    <property type="entry name" value="CALPAIN_CAT"/>
    <property type="match status" value="1"/>
</dbReference>
<comment type="similarity">
    <text evidence="1">Belongs to the peptidase C2 family.</text>
</comment>
<dbReference type="Proteomes" id="UP001189429">
    <property type="component" value="Unassembled WGS sequence"/>
</dbReference>
<comment type="caution">
    <text evidence="5">Lacks conserved residue(s) required for the propagation of feature annotation.</text>
</comment>
<evidence type="ECO:0000256" key="2">
    <source>
        <dbReference type="ARBA" id="ARBA00022670"/>
    </source>
</evidence>
<dbReference type="InterPro" id="IPR038765">
    <property type="entry name" value="Papain-like_cys_pep_sf"/>
</dbReference>
<keyword evidence="8" id="KW-1185">Reference proteome</keyword>
<keyword evidence="4" id="KW-0788">Thiol protease</keyword>
<evidence type="ECO:0000256" key="3">
    <source>
        <dbReference type="ARBA" id="ARBA00022801"/>
    </source>
</evidence>
<dbReference type="PANTHER" id="PTHR10183">
    <property type="entry name" value="CALPAIN"/>
    <property type="match status" value="1"/>
</dbReference>
<keyword evidence="3" id="KW-0378">Hydrolase</keyword>
<name>A0ABN9PLH3_9DINO</name>
<keyword evidence="2" id="KW-0645">Protease</keyword>